<evidence type="ECO:0000256" key="8">
    <source>
        <dbReference type="ARBA" id="ARBA00023326"/>
    </source>
</evidence>
<keyword evidence="5" id="KW-0119">Carbohydrate metabolism</keyword>
<evidence type="ECO:0000256" key="4">
    <source>
        <dbReference type="ARBA" id="ARBA00022801"/>
    </source>
</evidence>
<accession>A0ABD3Q630</accession>
<evidence type="ECO:0000256" key="1">
    <source>
        <dbReference type="ARBA" id="ARBA00000382"/>
    </source>
</evidence>
<dbReference type="PANTHER" id="PTHR31983:SF0">
    <property type="entry name" value="GLUCAN ENDO-1,3-BETA-D-GLUCOSIDASE 2"/>
    <property type="match status" value="1"/>
</dbReference>
<comment type="catalytic activity">
    <reaction evidence="1">
        <text>Hydrolysis of (1-&gt;3)-beta-D-glucosidic linkages in (1-&gt;3)-beta-D-glucans.</text>
        <dbReference type="EC" id="3.2.1.39"/>
    </reaction>
</comment>
<dbReference type="InterPro" id="IPR005200">
    <property type="entry name" value="Endo-beta-glucanase"/>
</dbReference>
<keyword evidence="6" id="KW-0326">Glycosidase</keyword>
<comment type="similarity">
    <text evidence="2">Belongs to the glycosyl hydrolase 81 family.</text>
</comment>
<evidence type="ECO:0000256" key="5">
    <source>
        <dbReference type="ARBA" id="ARBA00023277"/>
    </source>
</evidence>
<dbReference type="PANTHER" id="PTHR31983">
    <property type="entry name" value="ENDO-1,3(4)-BETA-GLUCANASE 1"/>
    <property type="match status" value="1"/>
</dbReference>
<evidence type="ECO:0000256" key="7">
    <source>
        <dbReference type="ARBA" id="ARBA00023316"/>
    </source>
</evidence>
<evidence type="ECO:0000256" key="2">
    <source>
        <dbReference type="ARBA" id="ARBA00010730"/>
    </source>
</evidence>
<dbReference type="Proteomes" id="UP001530400">
    <property type="component" value="Unassembled WGS sequence"/>
</dbReference>
<reference evidence="10 11" key="1">
    <citation type="submission" date="2024-10" db="EMBL/GenBank/DDBJ databases">
        <title>Updated reference genomes for cyclostephanoid diatoms.</title>
        <authorList>
            <person name="Roberts W.R."/>
            <person name="Alverson A.J."/>
        </authorList>
    </citation>
    <scope>NUCLEOTIDE SEQUENCE [LARGE SCALE GENOMIC DNA]</scope>
    <source>
        <strain evidence="10 11">AJA010-31</strain>
    </source>
</reference>
<dbReference type="Gene3D" id="2.70.98.30">
    <property type="entry name" value="Golgi alpha-mannosidase II, domain 4"/>
    <property type="match status" value="1"/>
</dbReference>
<organism evidence="10 11">
    <name type="scientific">Cyclotella atomus</name>
    <dbReference type="NCBI Taxonomy" id="382360"/>
    <lineage>
        <taxon>Eukaryota</taxon>
        <taxon>Sar</taxon>
        <taxon>Stramenopiles</taxon>
        <taxon>Ochrophyta</taxon>
        <taxon>Bacillariophyta</taxon>
        <taxon>Coscinodiscophyceae</taxon>
        <taxon>Thalassiosirophycidae</taxon>
        <taxon>Stephanodiscales</taxon>
        <taxon>Stephanodiscaceae</taxon>
        <taxon>Cyclotella</taxon>
    </lineage>
</organism>
<keyword evidence="4" id="KW-0378">Hydrolase</keyword>
<comment type="caution">
    <text evidence="10">The sequence shown here is derived from an EMBL/GenBank/DDBJ whole genome shotgun (WGS) entry which is preliminary data.</text>
</comment>
<proteinExistence type="inferred from homology"/>
<name>A0ABD3Q630_9STRA</name>
<dbReference type="Pfam" id="PF17652">
    <property type="entry name" value="Glyco_hydro81C"/>
    <property type="match status" value="1"/>
</dbReference>
<evidence type="ECO:0000313" key="11">
    <source>
        <dbReference type="Proteomes" id="UP001530400"/>
    </source>
</evidence>
<feature type="domain" description="Glycosyl hydrolase family 81 C-terminal" evidence="9">
    <location>
        <begin position="744"/>
        <end position="1029"/>
    </location>
</feature>
<dbReference type="AlphaFoldDB" id="A0ABD3Q630"/>
<keyword evidence="7" id="KW-0961">Cell wall biogenesis/degradation</keyword>
<evidence type="ECO:0000256" key="6">
    <source>
        <dbReference type="ARBA" id="ARBA00023295"/>
    </source>
</evidence>
<protein>
    <recommendedName>
        <fullName evidence="3">glucan endo-1,3-beta-D-glucosidase</fullName>
        <ecNumber evidence="3">3.2.1.39</ecNumber>
    </recommendedName>
</protein>
<dbReference type="PROSITE" id="PS52008">
    <property type="entry name" value="GH81"/>
    <property type="match status" value="1"/>
</dbReference>
<evidence type="ECO:0000313" key="10">
    <source>
        <dbReference type="EMBL" id="KAL3794971.1"/>
    </source>
</evidence>
<dbReference type="EC" id="3.2.1.39" evidence="3"/>
<keyword evidence="11" id="KW-1185">Reference proteome</keyword>
<dbReference type="GO" id="GO:0000272">
    <property type="term" value="P:polysaccharide catabolic process"/>
    <property type="evidence" value="ECO:0007669"/>
    <property type="project" value="UniProtKB-KW"/>
</dbReference>
<dbReference type="InterPro" id="IPR040720">
    <property type="entry name" value="GH81_C"/>
</dbReference>
<keyword evidence="8" id="KW-0624">Polysaccharide degradation</keyword>
<evidence type="ECO:0000259" key="9">
    <source>
        <dbReference type="Pfam" id="PF17652"/>
    </source>
</evidence>
<dbReference type="EMBL" id="JALLPJ020000338">
    <property type="protein sequence ID" value="KAL3794971.1"/>
    <property type="molecule type" value="Genomic_DNA"/>
</dbReference>
<evidence type="ECO:0000256" key="3">
    <source>
        <dbReference type="ARBA" id="ARBA00012780"/>
    </source>
</evidence>
<dbReference type="GO" id="GO:0071555">
    <property type="term" value="P:cell wall organization"/>
    <property type="evidence" value="ECO:0007669"/>
    <property type="project" value="UniProtKB-KW"/>
</dbReference>
<sequence>MAPIPNQYGSINPAAAADADKESTLELLPHGHSASYSRLNSDGSLPDDPNKWTRRHRIVSYLLSAGVCLAAARYWHSRGSSPTAVHHPEVPIIEGRVPMPPALSKLDPRKLSFRSVKREGLASPSEAWGDYLMDSNEEEKEKSGSSKKFVPLPTNEWYLNLLSHKAATDPSKASEVAHVYTVPYILGVSPPSIPQSKTPMAGIQLFLPYMKTGSTNMQMVFDKSNGISLGAIVHDTKDNNSAATSYTVDSTETLSPLGVSLQWNHVNMKTHIVRGMPYGTVRFGKDSKKKFVLPTILSGNRPKSILIDSDDKGSSSKSNTMLCGTFTGASVDQDPSRAAPITSSGKPEEYTVQNELMLHFDQSDFTWIVFFSKPVKVQCFSDVMPVVSVAGPVEETQFRLDVTEVLSDSEDEEEVVVRVALLNECTTGHGVIKDHCDHLTSLGYKTVSSEEKNEQYLSTLRKGQSLYAKSPLVGTEFPKEDEEDLDRVTNIVFDWDATSVHGNTNSVAENNAAASASVTASSLRTPIIDNKVDAKSNSDFFMFALPHHLQTLSESGDAFIDSFSPLCIHSFHGRTCLVSGSTWTLPVSHGKPQSFLADRPPAAKAIPAIAEALNADVQFVLSPNVLRGAADTYFMAKILAKVGRVIEISKELQSLQSGDSDHTYSDADESTVEECAAAVAESTLPSEDDVESLINDLQASVEIWLKPGGKEHEGGEAEFLFDESWGGFVNCGCNYTFDKGHEGEGYCSNTYPECPAIDDVNIDFGNGWYNDHHFHYGYMITAAAVVAKHRPEWAREYYERILLYIRDIANPSSDDEFFPMYRQKDWYLGNSWAAGLMSMELSPHGREQESSSEAIAAFEGIALFGSAMMDAFEGDDENVIRARNVRNLGEFLTSMEVEAANRFYHVYGLNDDAKSSALLSSSNENAEQHVNTYPSSYEKPVVGMMHETMASFQTWFSNEDVVSYGIQLMPLTAVAERRDNPEWVKMVYPMYDESCQAADDFCKENGWSIIQAGLLAETGEIDKALEMAAEIDQDVYFSDGACGNSLSNTLWFISTRKASEGVGDMDGHVQ</sequence>
<gene>
    <name evidence="10" type="ORF">ACHAWO_009930</name>
</gene>
<dbReference type="GO" id="GO:0042973">
    <property type="term" value="F:glucan endo-1,3-beta-D-glucosidase activity"/>
    <property type="evidence" value="ECO:0007669"/>
    <property type="project" value="UniProtKB-EC"/>
</dbReference>